<gene>
    <name evidence="2" type="ORF">LTR77_006956</name>
</gene>
<dbReference type="RefSeq" id="XP_064657996.1">
    <property type="nucleotide sequence ID" value="XM_064804195.1"/>
</dbReference>
<feature type="region of interest" description="Disordered" evidence="1">
    <location>
        <begin position="42"/>
        <end position="63"/>
    </location>
</feature>
<comment type="caution">
    <text evidence="2">The sequence shown here is derived from an EMBL/GenBank/DDBJ whole genome shotgun (WGS) entry which is preliminary data.</text>
</comment>
<evidence type="ECO:0000313" key="3">
    <source>
        <dbReference type="Proteomes" id="UP001337655"/>
    </source>
</evidence>
<sequence length="63" mass="7203">MFLKNSKVPDFIALHEGSIREEKTQPTMEFYSKDKYPWFGDMTSQSGEDLSLPSDPSDTKADK</sequence>
<evidence type="ECO:0000313" key="2">
    <source>
        <dbReference type="EMBL" id="KAK5168386.1"/>
    </source>
</evidence>
<name>A0AAV9PAC8_9PEZI</name>
<reference evidence="2 3" key="1">
    <citation type="submission" date="2023-08" db="EMBL/GenBank/DDBJ databases">
        <title>Black Yeasts Isolated from many extreme environments.</title>
        <authorList>
            <person name="Coleine C."/>
            <person name="Stajich J.E."/>
            <person name="Selbmann L."/>
        </authorList>
    </citation>
    <scope>NUCLEOTIDE SEQUENCE [LARGE SCALE GENOMIC DNA]</scope>
    <source>
        <strain evidence="2 3">CCFEE 5935</strain>
    </source>
</reference>
<protein>
    <submittedName>
        <fullName evidence="2">Uncharacterized protein</fullName>
    </submittedName>
</protein>
<dbReference type="EMBL" id="JAVRRT010000010">
    <property type="protein sequence ID" value="KAK5168386.1"/>
    <property type="molecule type" value="Genomic_DNA"/>
</dbReference>
<accession>A0AAV9PAC8</accession>
<proteinExistence type="predicted"/>
<organism evidence="2 3">
    <name type="scientific">Saxophila tyrrhenica</name>
    <dbReference type="NCBI Taxonomy" id="1690608"/>
    <lineage>
        <taxon>Eukaryota</taxon>
        <taxon>Fungi</taxon>
        <taxon>Dikarya</taxon>
        <taxon>Ascomycota</taxon>
        <taxon>Pezizomycotina</taxon>
        <taxon>Dothideomycetes</taxon>
        <taxon>Dothideomycetidae</taxon>
        <taxon>Mycosphaerellales</taxon>
        <taxon>Extremaceae</taxon>
        <taxon>Saxophila</taxon>
    </lineage>
</organism>
<evidence type="ECO:0000256" key="1">
    <source>
        <dbReference type="SAM" id="MobiDB-lite"/>
    </source>
</evidence>
<dbReference type="AlphaFoldDB" id="A0AAV9PAC8"/>
<dbReference type="GeneID" id="89928294"/>
<keyword evidence="3" id="KW-1185">Reference proteome</keyword>
<dbReference type="Proteomes" id="UP001337655">
    <property type="component" value="Unassembled WGS sequence"/>
</dbReference>